<keyword evidence="3" id="KW-0285">Flavoprotein</keyword>
<comment type="cofactor">
    <cofactor evidence="1">
        <name>FAD</name>
        <dbReference type="ChEBI" id="CHEBI:57692"/>
    </cofactor>
</comment>
<dbReference type="InterPro" id="IPR016166">
    <property type="entry name" value="FAD-bd_PCMH"/>
</dbReference>
<dbReference type="SUPFAM" id="SSF56176">
    <property type="entry name" value="FAD-binding/transporter-associated domain-like"/>
    <property type="match status" value="1"/>
</dbReference>
<reference evidence="9 10" key="1">
    <citation type="submission" date="2020-08" db="EMBL/GenBank/DDBJ databases">
        <title>Genomic Encyclopedia of Type Strains, Phase IV (KMG-IV): sequencing the most valuable type-strain genomes for metagenomic binning, comparative biology and taxonomic classification.</title>
        <authorList>
            <person name="Goeker M."/>
        </authorList>
    </citation>
    <scope>NUCLEOTIDE SEQUENCE [LARGE SCALE GENOMIC DNA]</scope>
    <source>
        <strain evidence="9 10">DSM 23960</strain>
    </source>
</reference>
<name>A0A7W6JE39_9CAUL</name>
<dbReference type="EMBL" id="JACIDM010000001">
    <property type="protein sequence ID" value="MBB4082452.1"/>
    <property type="molecule type" value="Genomic_DNA"/>
</dbReference>
<dbReference type="InterPro" id="IPR006094">
    <property type="entry name" value="Oxid_FAD_bind_N"/>
</dbReference>
<dbReference type="PANTHER" id="PTHR11748:SF111">
    <property type="entry name" value="D-LACTATE DEHYDROGENASE, MITOCHONDRIAL-RELATED"/>
    <property type="match status" value="1"/>
</dbReference>
<comment type="similarity">
    <text evidence="2">Belongs to the FAD-binding oxidoreductase/transferase type 4 family.</text>
</comment>
<dbReference type="RefSeq" id="WP_183203529.1">
    <property type="nucleotide sequence ID" value="NZ_BAAAER010000011.1"/>
</dbReference>
<dbReference type="InterPro" id="IPR016171">
    <property type="entry name" value="Vanillyl_alc_oxidase_C-sub2"/>
</dbReference>
<keyword evidence="4" id="KW-0274">FAD</keyword>
<dbReference type="InterPro" id="IPR004113">
    <property type="entry name" value="FAD-bd_oxidored_4_C"/>
</dbReference>
<dbReference type="GO" id="GO:0008720">
    <property type="term" value="F:D-lactate dehydrogenase (NAD+) activity"/>
    <property type="evidence" value="ECO:0007669"/>
    <property type="project" value="TreeGrafter"/>
</dbReference>
<dbReference type="Pfam" id="PF01565">
    <property type="entry name" value="FAD_binding_4"/>
    <property type="match status" value="1"/>
</dbReference>
<evidence type="ECO:0000256" key="6">
    <source>
        <dbReference type="ARBA" id="ARBA00023002"/>
    </source>
</evidence>
<evidence type="ECO:0000313" key="9">
    <source>
        <dbReference type="EMBL" id="MBB4082452.1"/>
    </source>
</evidence>
<evidence type="ECO:0000256" key="2">
    <source>
        <dbReference type="ARBA" id="ARBA00008000"/>
    </source>
</evidence>
<dbReference type="Pfam" id="PF02913">
    <property type="entry name" value="FAD-oxidase_C"/>
    <property type="match status" value="1"/>
</dbReference>
<dbReference type="InterPro" id="IPR016169">
    <property type="entry name" value="FAD-bd_PCMH_sub2"/>
</dbReference>
<keyword evidence="6 9" id="KW-0560">Oxidoreductase</keyword>
<evidence type="ECO:0000256" key="5">
    <source>
        <dbReference type="ARBA" id="ARBA00022946"/>
    </source>
</evidence>
<dbReference type="GO" id="GO:0004458">
    <property type="term" value="F:D-lactate dehydrogenase (cytochrome) activity"/>
    <property type="evidence" value="ECO:0007669"/>
    <property type="project" value="UniProtKB-EC"/>
</dbReference>
<dbReference type="Gene3D" id="1.10.45.10">
    <property type="entry name" value="Vanillyl-alcohol Oxidase, Chain A, domain 4"/>
    <property type="match status" value="1"/>
</dbReference>
<dbReference type="FunFam" id="3.30.465.10:FF:000016">
    <property type="entry name" value="probable D-lactate dehydrogenase, mitochondrial"/>
    <property type="match status" value="1"/>
</dbReference>
<comment type="caution">
    <text evidence="9">The sequence shown here is derived from an EMBL/GenBank/DDBJ whole genome shotgun (WGS) entry which is preliminary data.</text>
</comment>
<evidence type="ECO:0000256" key="4">
    <source>
        <dbReference type="ARBA" id="ARBA00022827"/>
    </source>
</evidence>
<dbReference type="FunFam" id="3.30.70.2740:FF:000001">
    <property type="entry name" value="D-lactate dehydrogenase mitochondrial"/>
    <property type="match status" value="1"/>
</dbReference>
<sequence>MNALKTSNPGALEELAERFGAQLSTAEAVRRNHATVEGFHPDLPPDAVLMARSTDEVSDAVRICARHGLPIIPYGAGSSVEGHVLAPQGGLTIDLSEMNAILAINAPDLDARVQAGVTRKQLNTALRDQGLFFPVDPGADATIGGMVSTRASGTTTVRYGGMRANVMGLTVVLPSGEVITTGGRARKSSAGYDLTGLFTGAEGTLGVITEIQVRLHGIPEEVASAVCTFETLEGAVNTVIDAVQYGLPMARMEVLDALQMKAVNAYSHTDYPEQPTLFLEFHGTPAGVKEQAEIFGELASGHGGGDFQWSTAQEDRDRLWDARHKAYFAALALAPGKVALTTDVCVPVSRLAECILETRADIDASGLTGPILGHVGDGNFHAILLVDPSDADESARVKAAADRLIERALSVGGTCTGEHGVGLGKKKHLLAEQGAAVAVMAAVKRAMDPQNLMNPGKIF</sequence>
<dbReference type="GO" id="GO:0071949">
    <property type="term" value="F:FAD binding"/>
    <property type="evidence" value="ECO:0007669"/>
    <property type="project" value="InterPro"/>
</dbReference>
<dbReference type="GO" id="GO:1903457">
    <property type="term" value="P:lactate catabolic process"/>
    <property type="evidence" value="ECO:0007669"/>
    <property type="project" value="TreeGrafter"/>
</dbReference>
<dbReference type="InterPro" id="IPR036318">
    <property type="entry name" value="FAD-bd_PCMH-like_sf"/>
</dbReference>
<keyword evidence="5" id="KW-0809">Transit peptide</keyword>
<dbReference type="Gene3D" id="3.30.70.2740">
    <property type="match status" value="1"/>
</dbReference>
<dbReference type="PANTHER" id="PTHR11748">
    <property type="entry name" value="D-LACTATE DEHYDROGENASE"/>
    <property type="match status" value="1"/>
</dbReference>
<dbReference type="SUPFAM" id="SSF55103">
    <property type="entry name" value="FAD-linked oxidases, C-terminal domain"/>
    <property type="match status" value="1"/>
</dbReference>
<dbReference type="Gene3D" id="3.30.465.10">
    <property type="match status" value="1"/>
</dbReference>
<protein>
    <recommendedName>
        <fullName evidence="7">D-lactate dehydrogenase (cytochrome)</fullName>
        <ecNumber evidence="7">1.1.2.4</ecNumber>
    </recommendedName>
</protein>
<dbReference type="AlphaFoldDB" id="A0A7W6JE39"/>
<dbReference type="FunFam" id="1.10.45.10:FF:000001">
    <property type="entry name" value="D-lactate dehydrogenase mitochondrial"/>
    <property type="match status" value="1"/>
</dbReference>
<evidence type="ECO:0000256" key="7">
    <source>
        <dbReference type="ARBA" id="ARBA00038897"/>
    </source>
</evidence>
<dbReference type="EC" id="1.1.2.4" evidence="7"/>
<proteinExistence type="inferred from homology"/>
<evidence type="ECO:0000256" key="1">
    <source>
        <dbReference type="ARBA" id="ARBA00001974"/>
    </source>
</evidence>
<dbReference type="Proteomes" id="UP000529946">
    <property type="component" value="Unassembled WGS sequence"/>
</dbReference>
<dbReference type="InterPro" id="IPR016164">
    <property type="entry name" value="FAD-linked_Oxase-like_C"/>
</dbReference>
<evidence type="ECO:0000259" key="8">
    <source>
        <dbReference type="PROSITE" id="PS51387"/>
    </source>
</evidence>
<evidence type="ECO:0000256" key="3">
    <source>
        <dbReference type="ARBA" id="ARBA00022630"/>
    </source>
</evidence>
<accession>A0A7W6JE39</accession>
<gene>
    <name evidence="9" type="ORF">GGR12_001291</name>
</gene>
<feature type="domain" description="FAD-binding PCMH-type" evidence="8">
    <location>
        <begin position="41"/>
        <end position="218"/>
    </location>
</feature>
<evidence type="ECO:0000313" key="10">
    <source>
        <dbReference type="Proteomes" id="UP000529946"/>
    </source>
</evidence>
<dbReference type="PROSITE" id="PS51387">
    <property type="entry name" value="FAD_PCMH"/>
    <property type="match status" value="1"/>
</dbReference>
<organism evidence="9 10">
    <name type="scientific">Brevundimonas lenta</name>
    <dbReference type="NCBI Taxonomy" id="424796"/>
    <lineage>
        <taxon>Bacteria</taxon>
        <taxon>Pseudomonadati</taxon>
        <taxon>Pseudomonadota</taxon>
        <taxon>Alphaproteobacteria</taxon>
        <taxon>Caulobacterales</taxon>
        <taxon>Caulobacteraceae</taxon>
        <taxon>Brevundimonas</taxon>
    </lineage>
</organism>
<keyword evidence="10" id="KW-1185">Reference proteome</keyword>